<dbReference type="Proteomes" id="UP000182510">
    <property type="component" value="Chromosome"/>
</dbReference>
<sequence>MKLILKLASYLFHPLWMPFAGSLFYFLLTPRYFPMPIIKAKLMAIAIITIFIPIVFYFLLKNLGKAKTIFLEKPKERKWPLFFFMLLSLMVLNQILNVYNYPALFYYFLGILISSGIAFMLTWLKFKASLHMVGMAGLLMFVTGFSIHFHLYFIYTICFLMIATGLTASSRLYYKAHTPQELFAGFLIGLIPQIIVLNFWL</sequence>
<organism evidence="2 3">
    <name type="scientific">Christiangramia salexigens</name>
    <dbReference type="NCBI Taxonomy" id="1913577"/>
    <lineage>
        <taxon>Bacteria</taxon>
        <taxon>Pseudomonadati</taxon>
        <taxon>Bacteroidota</taxon>
        <taxon>Flavobacteriia</taxon>
        <taxon>Flavobacteriales</taxon>
        <taxon>Flavobacteriaceae</taxon>
        <taxon>Christiangramia</taxon>
    </lineage>
</organism>
<proteinExistence type="predicted"/>
<feature type="transmembrane region" description="Helical" evidence="1">
    <location>
        <begin position="182"/>
        <end position="200"/>
    </location>
</feature>
<dbReference type="EMBL" id="CP018153">
    <property type="protein sequence ID" value="APG60482.1"/>
    <property type="molecule type" value="Genomic_DNA"/>
</dbReference>
<evidence type="ECO:0000313" key="2">
    <source>
        <dbReference type="EMBL" id="APG60482.1"/>
    </source>
</evidence>
<feature type="transmembrane region" description="Helical" evidence="1">
    <location>
        <begin position="40"/>
        <end position="60"/>
    </location>
</feature>
<protein>
    <recommendedName>
        <fullName evidence="4">Phosphatidic acid phosphatase type 2/haloperoxidase domain-containing protein</fullName>
    </recommendedName>
</protein>
<evidence type="ECO:0008006" key="4">
    <source>
        <dbReference type="Google" id="ProtNLM"/>
    </source>
</evidence>
<dbReference type="OrthoDB" id="9786064at2"/>
<gene>
    <name evidence="2" type="ORF">LPB144_08730</name>
</gene>
<keyword evidence="1" id="KW-0812">Transmembrane</keyword>
<dbReference type="KEGG" id="grl:LPB144_08730"/>
<dbReference type="STRING" id="1913577.LPB144_08730"/>
<evidence type="ECO:0000256" key="1">
    <source>
        <dbReference type="SAM" id="Phobius"/>
    </source>
</evidence>
<keyword evidence="1" id="KW-1133">Transmembrane helix</keyword>
<keyword evidence="1" id="KW-0472">Membrane</keyword>
<keyword evidence="3" id="KW-1185">Reference proteome</keyword>
<dbReference type="AlphaFoldDB" id="A0A1L3J5U0"/>
<feature type="transmembrane region" description="Helical" evidence="1">
    <location>
        <begin position="7"/>
        <end position="28"/>
    </location>
</feature>
<evidence type="ECO:0000313" key="3">
    <source>
        <dbReference type="Proteomes" id="UP000182510"/>
    </source>
</evidence>
<feature type="transmembrane region" description="Helical" evidence="1">
    <location>
        <begin position="105"/>
        <end position="124"/>
    </location>
</feature>
<dbReference type="RefSeq" id="WP_072553128.1">
    <property type="nucleotide sequence ID" value="NZ_CP018153.1"/>
</dbReference>
<feature type="transmembrane region" description="Helical" evidence="1">
    <location>
        <begin position="136"/>
        <end position="162"/>
    </location>
</feature>
<reference evidence="2 3" key="1">
    <citation type="submission" date="2016-11" db="EMBL/GenBank/DDBJ databases">
        <title>Gramella sp. LPB0144 isolated from marine environment.</title>
        <authorList>
            <person name="Kim E."/>
            <person name="Yi H."/>
        </authorList>
    </citation>
    <scope>NUCLEOTIDE SEQUENCE [LARGE SCALE GENOMIC DNA]</scope>
    <source>
        <strain evidence="2 3">LPB0144</strain>
    </source>
</reference>
<feature type="transmembrane region" description="Helical" evidence="1">
    <location>
        <begin position="81"/>
        <end position="99"/>
    </location>
</feature>
<name>A0A1L3J5U0_9FLAO</name>
<accession>A0A1L3J5U0</accession>